<evidence type="ECO:0000313" key="1">
    <source>
        <dbReference type="EMBL" id="KAK8946089.1"/>
    </source>
</evidence>
<accession>A0ABR2LPZ8</accession>
<organism evidence="1 2">
    <name type="scientific">Platanthera guangdongensis</name>
    <dbReference type="NCBI Taxonomy" id="2320717"/>
    <lineage>
        <taxon>Eukaryota</taxon>
        <taxon>Viridiplantae</taxon>
        <taxon>Streptophyta</taxon>
        <taxon>Embryophyta</taxon>
        <taxon>Tracheophyta</taxon>
        <taxon>Spermatophyta</taxon>
        <taxon>Magnoliopsida</taxon>
        <taxon>Liliopsida</taxon>
        <taxon>Asparagales</taxon>
        <taxon>Orchidaceae</taxon>
        <taxon>Orchidoideae</taxon>
        <taxon>Orchideae</taxon>
        <taxon>Orchidinae</taxon>
        <taxon>Platanthera</taxon>
    </lineage>
</organism>
<sequence length="84" mass="9571">MVRAICRDFGVVCVHRNGKDIDQIISNDEILRENKENIISVDEIIPNQISSSAVRECLRRGLSVKYLTSDEVIDYIACEKLYLA</sequence>
<protein>
    <submittedName>
        <fullName evidence="1">Uncharacterized protein</fullName>
    </submittedName>
</protein>
<reference evidence="1 2" key="1">
    <citation type="journal article" date="2022" name="Nat. Plants">
        <title>Genomes of leafy and leafless Platanthera orchids illuminate the evolution of mycoheterotrophy.</title>
        <authorList>
            <person name="Li M.H."/>
            <person name="Liu K.W."/>
            <person name="Li Z."/>
            <person name="Lu H.C."/>
            <person name="Ye Q.L."/>
            <person name="Zhang D."/>
            <person name="Wang J.Y."/>
            <person name="Li Y.F."/>
            <person name="Zhong Z.M."/>
            <person name="Liu X."/>
            <person name="Yu X."/>
            <person name="Liu D.K."/>
            <person name="Tu X.D."/>
            <person name="Liu B."/>
            <person name="Hao Y."/>
            <person name="Liao X.Y."/>
            <person name="Jiang Y.T."/>
            <person name="Sun W.H."/>
            <person name="Chen J."/>
            <person name="Chen Y.Q."/>
            <person name="Ai Y."/>
            <person name="Zhai J.W."/>
            <person name="Wu S.S."/>
            <person name="Zhou Z."/>
            <person name="Hsiao Y.Y."/>
            <person name="Wu W.L."/>
            <person name="Chen Y.Y."/>
            <person name="Lin Y.F."/>
            <person name="Hsu J.L."/>
            <person name="Li C.Y."/>
            <person name="Wang Z.W."/>
            <person name="Zhao X."/>
            <person name="Zhong W.Y."/>
            <person name="Ma X.K."/>
            <person name="Ma L."/>
            <person name="Huang J."/>
            <person name="Chen G.Z."/>
            <person name="Huang M.Z."/>
            <person name="Huang L."/>
            <person name="Peng D.H."/>
            <person name="Luo Y.B."/>
            <person name="Zou S.Q."/>
            <person name="Chen S.P."/>
            <person name="Lan S."/>
            <person name="Tsai W.C."/>
            <person name="Van de Peer Y."/>
            <person name="Liu Z.J."/>
        </authorList>
    </citation>
    <scope>NUCLEOTIDE SEQUENCE [LARGE SCALE GENOMIC DNA]</scope>
    <source>
        <strain evidence="1">Lor288</strain>
    </source>
</reference>
<comment type="caution">
    <text evidence="1">The sequence shown here is derived from an EMBL/GenBank/DDBJ whole genome shotgun (WGS) entry which is preliminary data.</text>
</comment>
<dbReference type="InterPro" id="IPR051182">
    <property type="entry name" value="Euk_NMN_adenylyltrnsfrase"/>
</dbReference>
<keyword evidence="2" id="KW-1185">Reference proteome</keyword>
<dbReference type="PANTHER" id="PTHR12039:SF0">
    <property type="entry name" value="NICOTINAMIDE-NUCLEOTIDE ADENYLYLTRANSFERASE"/>
    <property type="match status" value="1"/>
</dbReference>
<dbReference type="Gene3D" id="3.40.50.620">
    <property type="entry name" value="HUPs"/>
    <property type="match status" value="1"/>
</dbReference>
<dbReference type="Proteomes" id="UP001412067">
    <property type="component" value="Unassembled WGS sequence"/>
</dbReference>
<evidence type="ECO:0000313" key="2">
    <source>
        <dbReference type="Proteomes" id="UP001412067"/>
    </source>
</evidence>
<proteinExistence type="predicted"/>
<dbReference type="EMBL" id="JBBWWR010000017">
    <property type="protein sequence ID" value="KAK8946089.1"/>
    <property type="molecule type" value="Genomic_DNA"/>
</dbReference>
<gene>
    <name evidence="1" type="ORF">KSP40_PGU019982</name>
</gene>
<dbReference type="SUPFAM" id="SSF52374">
    <property type="entry name" value="Nucleotidylyl transferase"/>
    <property type="match status" value="1"/>
</dbReference>
<dbReference type="InterPro" id="IPR014729">
    <property type="entry name" value="Rossmann-like_a/b/a_fold"/>
</dbReference>
<dbReference type="PANTHER" id="PTHR12039">
    <property type="entry name" value="NICOTINAMIDE MONONUCLEOTIDE ADENYLYLTRANSFERASE"/>
    <property type="match status" value="1"/>
</dbReference>
<name>A0ABR2LPZ8_9ASPA</name>